<dbReference type="RefSeq" id="WP_123848683.1">
    <property type="nucleotide sequence ID" value="NZ_RPDH01000002.1"/>
</dbReference>
<keyword evidence="3 7" id="KW-1003">Cell membrane</keyword>
<evidence type="ECO:0000313" key="10">
    <source>
        <dbReference type="Proteomes" id="UP000278351"/>
    </source>
</evidence>
<keyword evidence="6 7" id="KW-0472">Membrane</keyword>
<keyword evidence="4 7" id="KW-0812">Transmembrane</keyword>
<accession>A0A3N4PLZ1</accession>
<organism evidence="9 10">
    <name type="scientific">Chitinophaga lutea</name>
    <dbReference type="NCBI Taxonomy" id="2488634"/>
    <lineage>
        <taxon>Bacteria</taxon>
        <taxon>Pseudomonadati</taxon>
        <taxon>Bacteroidota</taxon>
        <taxon>Chitinophagia</taxon>
        <taxon>Chitinophagales</taxon>
        <taxon>Chitinophagaceae</taxon>
        <taxon>Chitinophaga</taxon>
    </lineage>
</organism>
<feature type="domain" description="VTT" evidence="8">
    <location>
        <begin position="41"/>
        <end position="167"/>
    </location>
</feature>
<sequence>MLINTLLAVFDAEALIRYGGLPLICLIVFAGNAVFALFFVPTGAFLFTGGVLMATGVLPYNVFAVCGLLGLVALAGSLTGYWFGRKTGPALYRRKDSRFFRAQYLKAAEEFYEKRGKLTLLAAPFLPIIRTFAPIIAGMIRMDVRSFIVPAFTGALIWVSCIVLGGYLIGSWPVMRPVLNYVVTGIIIVVSVPVVLRILKGLRDWQRNNRKPL</sequence>
<keyword evidence="5 7" id="KW-1133">Transmembrane helix</keyword>
<feature type="transmembrane region" description="Helical" evidence="7">
    <location>
        <begin position="147"/>
        <end position="169"/>
    </location>
</feature>
<evidence type="ECO:0000256" key="7">
    <source>
        <dbReference type="RuleBase" id="RU367016"/>
    </source>
</evidence>
<dbReference type="PANTHER" id="PTHR30353">
    <property type="entry name" value="INNER MEMBRANE PROTEIN DEDA-RELATED"/>
    <property type="match status" value="1"/>
</dbReference>
<reference evidence="9 10" key="1">
    <citation type="submission" date="2018-11" db="EMBL/GenBank/DDBJ databases">
        <title>Chitinophaga lutea sp.nov., isolate from arsenic contaminated soil.</title>
        <authorList>
            <person name="Zong Y."/>
        </authorList>
    </citation>
    <scope>NUCLEOTIDE SEQUENCE [LARGE SCALE GENOMIC DNA]</scope>
    <source>
        <strain evidence="9 10">ZY74</strain>
    </source>
</reference>
<feature type="transmembrane region" description="Helical" evidence="7">
    <location>
        <begin position="60"/>
        <end position="83"/>
    </location>
</feature>
<evidence type="ECO:0000313" key="9">
    <source>
        <dbReference type="EMBL" id="RPE09702.1"/>
    </source>
</evidence>
<evidence type="ECO:0000256" key="3">
    <source>
        <dbReference type="ARBA" id="ARBA00022475"/>
    </source>
</evidence>
<dbReference type="InterPro" id="IPR032818">
    <property type="entry name" value="DedA-like"/>
</dbReference>
<dbReference type="GO" id="GO:0005886">
    <property type="term" value="C:plasma membrane"/>
    <property type="evidence" value="ECO:0007669"/>
    <property type="project" value="UniProtKB-SubCell"/>
</dbReference>
<dbReference type="InterPro" id="IPR032816">
    <property type="entry name" value="VTT_dom"/>
</dbReference>
<comment type="similarity">
    <text evidence="2 7">Belongs to the DedA family.</text>
</comment>
<gene>
    <name evidence="9" type="ORF">EGT74_22275</name>
</gene>
<dbReference type="Pfam" id="PF09335">
    <property type="entry name" value="VTT_dom"/>
    <property type="match status" value="1"/>
</dbReference>
<dbReference type="OrthoDB" id="9813426at2"/>
<dbReference type="PANTHER" id="PTHR30353:SF0">
    <property type="entry name" value="TRANSMEMBRANE PROTEIN"/>
    <property type="match status" value="1"/>
</dbReference>
<comment type="caution">
    <text evidence="9">The sequence shown here is derived from an EMBL/GenBank/DDBJ whole genome shotgun (WGS) entry which is preliminary data.</text>
</comment>
<evidence type="ECO:0000259" key="8">
    <source>
        <dbReference type="Pfam" id="PF09335"/>
    </source>
</evidence>
<name>A0A3N4PLZ1_9BACT</name>
<proteinExistence type="inferred from homology"/>
<evidence type="ECO:0000256" key="5">
    <source>
        <dbReference type="ARBA" id="ARBA00022989"/>
    </source>
</evidence>
<evidence type="ECO:0000256" key="1">
    <source>
        <dbReference type="ARBA" id="ARBA00004651"/>
    </source>
</evidence>
<dbReference type="EMBL" id="RPDH01000002">
    <property type="protein sequence ID" value="RPE09702.1"/>
    <property type="molecule type" value="Genomic_DNA"/>
</dbReference>
<evidence type="ECO:0000256" key="4">
    <source>
        <dbReference type="ARBA" id="ARBA00022692"/>
    </source>
</evidence>
<dbReference type="AlphaFoldDB" id="A0A3N4PLZ1"/>
<comment type="subcellular location">
    <subcellularLocation>
        <location evidence="1 7">Cell membrane</location>
        <topology evidence="1 7">Multi-pass membrane protein</topology>
    </subcellularLocation>
</comment>
<dbReference type="Proteomes" id="UP000278351">
    <property type="component" value="Unassembled WGS sequence"/>
</dbReference>
<protein>
    <recommendedName>
        <fullName evidence="8">VTT domain-containing protein</fullName>
    </recommendedName>
</protein>
<feature type="transmembrane region" description="Helical" evidence="7">
    <location>
        <begin position="20"/>
        <end position="48"/>
    </location>
</feature>
<evidence type="ECO:0000256" key="2">
    <source>
        <dbReference type="ARBA" id="ARBA00010792"/>
    </source>
</evidence>
<evidence type="ECO:0000256" key="6">
    <source>
        <dbReference type="ARBA" id="ARBA00023136"/>
    </source>
</evidence>
<keyword evidence="10" id="KW-1185">Reference proteome</keyword>
<feature type="transmembrane region" description="Helical" evidence="7">
    <location>
        <begin position="181"/>
        <end position="199"/>
    </location>
</feature>